<dbReference type="Proteomes" id="UP000010797">
    <property type="component" value="Chromosome"/>
</dbReference>
<dbReference type="Gene3D" id="3.60.15.10">
    <property type="entry name" value="Ribonuclease Z/Hydroxyacylglutathione hydrolase-like"/>
    <property type="match status" value="1"/>
</dbReference>
<evidence type="ECO:0000313" key="3">
    <source>
        <dbReference type="Proteomes" id="UP000010797"/>
    </source>
</evidence>
<dbReference type="EMBL" id="CP003344">
    <property type="protein sequence ID" value="AGA67758.1"/>
    <property type="molecule type" value="Genomic_DNA"/>
</dbReference>
<keyword evidence="1" id="KW-0540">Nuclease</keyword>
<dbReference type="STRING" id="871963.Desdi_0204"/>
<dbReference type="HOGENOM" id="CLU_1044874_0_0_9"/>
<keyword evidence="1" id="KW-0255">Endonuclease</keyword>
<evidence type="ECO:0000256" key="1">
    <source>
        <dbReference type="ARBA" id="ARBA00022759"/>
    </source>
</evidence>
<dbReference type="PANTHER" id="PTHR46018">
    <property type="entry name" value="ZINC PHOSPHODIESTERASE ELAC PROTEIN 1"/>
    <property type="match status" value="1"/>
</dbReference>
<reference evidence="3" key="1">
    <citation type="submission" date="2012-02" db="EMBL/GenBank/DDBJ databases">
        <title>Complete sequence of Desulfitobacterium dichloroeliminans LMG P-21439.</title>
        <authorList>
            <person name="Lucas S."/>
            <person name="Han J."/>
            <person name="Lapidus A."/>
            <person name="Cheng J.-F."/>
            <person name="Goodwin L."/>
            <person name="Pitluck S."/>
            <person name="Peters L."/>
            <person name="Ovchinnikova G."/>
            <person name="Teshima H."/>
            <person name="Detter J.C."/>
            <person name="Han C."/>
            <person name="Tapia R."/>
            <person name="Land M."/>
            <person name="Hauser L."/>
            <person name="Kyrpides N."/>
            <person name="Ivanova N."/>
            <person name="Pagani I."/>
            <person name="Kruse T."/>
            <person name="de Vos W.M."/>
            <person name="Boon N."/>
            <person name="Smidt H."/>
            <person name="Woyke T."/>
        </authorList>
    </citation>
    <scope>NUCLEOTIDE SEQUENCE [LARGE SCALE GENOMIC DNA]</scope>
    <source>
        <strain evidence="3">LMG P-21439 / DCA1</strain>
    </source>
</reference>
<sequence length="267" mass="30380">MKKLIVLGTGHAAVTRCYNTCFALTDEKEYVLVDAGGGNGILTQLEKADVPIHKINHAFVSHRHTDHLLGMVWIIRIIGSLILAGRYEGNLKIYCHDELVENIKSLTAITLDKKLNDLIGERILLVTVSDGQQEDLMGYSFTFFDLNSQKAKQFGFTVNLDEGKKLTFLGDEPYHPLSEKYAKNSDWLLSEAFCLYEERAIFKPYEKHHSTVKDSCELATQLNVKNLILWHSEDKTLPKRKELYSNEGKQYYKGTLLVPNDLEVITL</sequence>
<gene>
    <name evidence="2" type="ordered locus">Desdi_0204</name>
</gene>
<keyword evidence="3" id="KW-1185">Reference proteome</keyword>
<name>L0F494_DESDL</name>
<proteinExistence type="predicted"/>
<dbReference type="PANTHER" id="PTHR46018:SF2">
    <property type="entry name" value="ZINC PHOSPHODIESTERASE ELAC PROTEIN 1"/>
    <property type="match status" value="1"/>
</dbReference>
<dbReference type="SUPFAM" id="SSF56281">
    <property type="entry name" value="Metallo-hydrolase/oxidoreductase"/>
    <property type="match status" value="1"/>
</dbReference>
<dbReference type="eggNOG" id="COG1234">
    <property type="taxonomic scope" value="Bacteria"/>
</dbReference>
<dbReference type="InterPro" id="IPR036866">
    <property type="entry name" value="RibonucZ/Hydroxyglut_hydro"/>
</dbReference>
<protein>
    <submittedName>
        <fullName evidence="2">Metal-dependent hydrolase, beta-lactamase superfamily III</fullName>
    </submittedName>
</protein>
<organism evidence="2 3">
    <name type="scientific">Desulfitobacterium dichloroeliminans (strain LMG P-21439 / DCA1)</name>
    <dbReference type="NCBI Taxonomy" id="871963"/>
    <lineage>
        <taxon>Bacteria</taxon>
        <taxon>Bacillati</taxon>
        <taxon>Bacillota</taxon>
        <taxon>Clostridia</taxon>
        <taxon>Eubacteriales</taxon>
        <taxon>Desulfitobacteriaceae</taxon>
        <taxon>Desulfitobacterium</taxon>
    </lineage>
</organism>
<accession>L0F494</accession>
<dbReference type="KEGG" id="ddl:Desdi_0204"/>
<dbReference type="Pfam" id="PF23023">
    <property type="entry name" value="Anti-Pycsar_Apyc1"/>
    <property type="match status" value="1"/>
</dbReference>
<keyword evidence="2" id="KW-0378">Hydrolase</keyword>
<dbReference type="AlphaFoldDB" id="L0F494"/>
<dbReference type="GO" id="GO:0042781">
    <property type="term" value="F:3'-tRNA processing endoribonuclease activity"/>
    <property type="evidence" value="ECO:0007669"/>
    <property type="project" value="TreeGrafter"/>
</dbReference>
<evidence type="ECO:0000313" key="2">
    <source>
        <dbReference type="EMBL" id="AGA67758.1"/>
    </source>
</evidence>
<dbReference type="RefSeq" id="WP_015260765.1">
    <property type="nucleotide sequence ID" value="NC_019903.1"/>
</dbReference>
<dbReference type="OrthoDB" id="9794898at2"/>